<dbReference type="NCBIfam" id="TIGR04092">
    <property type="entry name" value="LTA_DltD"/>
    <property type="match status" value="1"/>
</dbReference>
<gene>
    <name evidence="2" type="ORF">JP39_01265</name>
</gene>
<dbReference type="Pfam" id="PF04914">
    <property type="entry name" value="DltD"/>
    <property type="match status" value="1"/>
</dbReference>
<comment type="similarity">
    <text evidence="1">Belongs to the DltD family.</text>
</comment>
<dbReference type="InterPro" id="IPR006998">
    <property type="entry name" value="DltD"/>
</dbReference>
<dbReference type="AlphaFoldDB" id="A0A0K2LA03"/>
<dbReference type="UniPathway" id="UPA00556"/>
<dbReference type="PANTHER" id="PTHR40039">
    <property type="entry name" value="PROTEIN DLTD"/>
    <property type="match status" value="1"/>
</dbReference>
<reference evidence="2 3" key="1">
    <citation type="submission" date="2015-08" db="EMBL/GenBank/DDBJ databases">
        <title>Genomic sequence of Lactobacillus heilongjiangensis DSM 28069, isolated from Chinese traditional pickle.</title>
        <authorList>
            <person name="Jiang X."/>
            <person name="Zheng B."/>
            <person name="Cheng H."/>
        </authorList>
    </citation>
    <scope>NUCLEOTIDE SEQUENCE [LARGE SCALE GENOMIC DNA]</scope>
    <source>
        <strain evidence="2 3">DSM 28069</strain>
    </source>
</reference>
<keyword evidence="3" id="KW-1185">Reference proteome</keyword>
<dbReference type="InterPro" id="IPR023896">
    <property type="entry name" value="LTA_DltD"/>
</dbReference>
<comment type="pathway">
    <text evidence="1">Cell wall biogenesis; lipoteichoic acid biosynthesis.</text>
</comment>
<dbReference type="PANTHER" id="PTHR40039:SF1">
    <property type="entry name" value="PROTEIN DLTD"/>
    <property type="match status" value="1"/>
</dbReference>
<dbReference type="STRING" id="1074467.JP39_01265"/>
<dbReference type="OrthoDB" id="1700484at2"/>
<organism evidence="2 3">
    <name type="scientific">Companilactobacillus heilongjiangensis</name>
    <dbReference type="NCBI Taxonomy" id="1074467"/>
    <lineage>
        <taxon>Bacteria</taxon>
        <taxon>Bacillati</taxon>
        <taxon>Bacillota</taxon>
        <taxon>Bacilli</taxon>
        <taxon>Lactobacillales</taxon>
        <taxon>Lactobacillaceae</taxon>
        <taxon>Companilactobacillus</taxon>
    </lineage>
</organism>
<dbReference type="Proteomes" id="UP000061546">
    <property type="component" value="Chromosome"/>
</dbReference>
<proteinExistence type="inferred from homology"/>
<dbReference type="EMBL" id="CP012559">
    <property type="protein sequence ID" value="ALB28116.1"/>
    <property type="molecule type" value="Genomic_DNA"/>
</dbReference>
<keyword evidence="1" id="KW-1003">Cell membrane</keyword>
<accession>A0A0K2LA03</accession>
<dbReference type="GO" id="GO:0005886">
    <property type="term" value="C:plasma membrane"/>
    <property type="evidence" value="ECO:0007669"/>
    <property type="project" value="UniProtKB-UniRule"/>
</dbReference>
<dbReference type="PIRSF" id="PIRSF021438">
    <property type="entry name" value="DltD"/>
    <property type="match status" value="1"/>
</dbReference>
<name>A0A0K2LA03_9LACO</name>
<protein>
    <recommendedName>
        <fullName evidence="1">Protein DltD</fullName>
    </recommendedName>
</protein>
<dbReference type="RefSeq" id="WP_041499769.1">
    <property type="nucleotide sequence ID" value="NZ_BJDV01000014.1"/>
</dbReference>
<evidence type="ECO:0000256" key="1">
    <source>
        <dbReference type="PIRNR" id="PIRNR021438"/>
    </source>
</evidence>
<sequence>MKKKLWMIFGPVIVAIAALLILLWAPINFKTVTPQKVQQASTSLDVRVLKGESVKNAAEKENYIPIIGSSELSRMDPFHPSSMAQKYHWKNKPFLQGNPGTASLTQAMNVGGMTSLKGNKAVFIISPQWFTKSGVQSDAFKYFLSPLQLTGFILNSSHGDKAMNKYIANRILDLGVDKGPIEDNALQRISEGKQITDFQRFYIKRVSRASLQSQDDLFGSISMNDHEKQIDHAADQLPDTYNYKNLNKLATKLAAKHSTDNDMQIGNSFYRKQLKKRIVKYKNTHRHVTYTHSPEYNDFQALLYMFAQNKTEVMFVIQPVNPHWIKYTGMPMSTITNFDTKIKYQLKSQGFNNIVDLSHVKDPNYIAEDTIHMGWRGWLMLDHHLKNYYKDKKANPKNTQYKMDSYFLTDTWANNTDFSNNK</sequence>
<dbReference type="KEGG" id="lhi:JP39_01265"/>
<evidence type="ECO:0000313" key="3">
    <source>
        <dbReference type="Proteomes" id="UP000061546"/>
    </source>
</evidence>
<dbReference type="GO" id="GO:0070395">
    <property type="term" value="P:lipoteichoic acid biosynthetic process"/>
    <property type="evidence" value="ECO:0007669"/>
    <property type="project" value="UniProtKB-UniRule"/>
</dbReference>
<evidence type="ECO:0000313" key="2">
    <source>
        <dbReference type="EMBL" id="ALB28116.1"/>
    </source>
</evidence>
<keyword evidence="1" id="KW-0472">Membrane</keyword>